<reference evidence="2" key="1">
    <citation type="submission" date="2021-01" db="EMBL/GenBank/DDBJ databases">
        <authorList>
            <consortium name="Genoscope - CEA"/>
            <person name="William W."/>
        </authorList>
    </citation>
    <scope>NUCLEOTIDE SEQUENCE</scope>
</reference>
<dbReference type="EMBL" id="CAJJDP010000042">
    <property type="protein sequence ID" value="CAD8162600.1"/>
    <property type="molecule type" value="Genomic_DNA"/>
</dbReference>
<dbReference type="Proteomes" id="UP000683925">
    <property type="component" value="Unassembled WGS sequence"/>
</dbReference>
<evidence type="ECO:0000256" key="1">
    <source>
        <dbReference type="SAM" id="Coils"/>
    </source>
</evidence>
<accession>A0A8S1UCL3</accession>
<keyword evidence="3" id="KW-1185">Reference proteome</keyword>
<keyword evidence="1" id="KW-0175">Coiled coil</keyword>
<proteinExistence type="predicted"/>
<gene>
    <name evidence="2" type="ORF">POCTA_138.1.T0420025</name>
</gene>
<feature type="coiled-coil region" evidence="1">
    <location>
        <begin position="325"/>
        <end position="352"/>
    </location>
</feature>
<evidence type="ECO:0000313" key="3">
    <source>
        <dbReference type="Proteomes" id="UP000683925"/>
    </source>
</evidence>
<name>A0A8S1UCL3_PAROT</name>
<dbReference type="AlphaFoldDB" id="A0A8S1UCL3"/>
<evidence type="ECO:0000313" key="2">
    <source>
        <dbReference type="EMBL" id="CAD8162600.1"/>
    </source>
</evidence>
<protein>
    <submittedName>
        <fullName evidence="2">Uncharacterized protein</fullName>
    </submittedName>
</protein>
<organism evidence="2 3">
    <name type="scientific">Paramecium octaurelia</name>
    <dbReference type="NCBI Taxonomy" id="43137"/>
    <lineage>
        <taxon>Eukaryota</taxon>
        <taxon>Sar</taxon>
        <taxon>Alveolata</taxon>
        <taxon>Ciliophora</taxon>
        <taxon>Intramacronucleata</taxon>
        <taxon>Oligohymenophorea</taxon>
        <taxon>Peniculida</taxon>
        <taxon>Parameciidae</taxon>
        <taxon>Paramecium</taxon>
    </lineage>
</organism>
<sequence>MNTSMRHQAVNLGWNTRQKNLVYFNQWIELEEDYLQPESGKKTNKQHTQPYNFSKRTALQSGYQSVVRRTVCSFQKLLQIYAEDDLYFNSLKYKQKNETELQIYHLYKSNSLFRSKEKMPLMNQQKYQVKQINSKHQLKSNLIQKHKTLINWKLFQIIQENYYKMIYQVLIRFIRSQRNKVLNLLMQKCKIMKFYKMRITFKINNQLSNLIYKCNVLRYIRKSQMKLYISIIKQYYQQIIYRLNYNKYNFINFNQFNQYVQQLENDFGLMIKLTQFDKIQDELNQNKQDKESLLYQIKQNEKTIQLNEQMIINFKKHDEQQIKIIQDLKNQKQELSIKLKEFEQQKISFEVKLQEKEGSLEKCQLSIQKNEEIVQIIKIKFVTQNGKVIENASGAWCCCMCNQMIPKNGVIQFAFKIIEIISIMIGIGFRDIVWSRNYFNCFNIGGGTYNISYPGICYNHDQQDKDDKKIAFPFSTNDIIIVEVDIEKQYEKWTKQSTNESFTLTIITSKDLYPCVHLSGKCKVEILNQVFK</sequence>
<comment type="caution">
    <text evidence="2">The sequence shown here is derived from an EMBL/GenBank/DDBJ whole genome shotgun (WGS) entry which is preliminary data.</text>
</comment>